<accession>A0AA41UAA3</accession>
<dbReference type="SMART" id="SM01208">
    <property type="entry name" value="G5"/>
    <property type="match status" value="1"/>
</dbReference>
<dbReference type="PROSITE" id="PS51109">
    <property type="entry name" value="G5"/>
    <property type="match status" value="1"/>
</dbReference>
<organism evidence="4 5">
    <name type="scientific">Antribacter soli</name>
    <dbReference type="NCBI Taxonomy" id="2910976"/>
    <lineage>
        <taxon>Bacteria</taxon>
        <taxon>Bacillati</taxon>
        <taxon>Actinomycetota</taxon>
        <taxon>Actinomycetes</taxon>
        <taxon>Micrococcales</taxon>
        <taxon>Promicromonosporaceae</taxon>
        <taxon>Antribacter</taxon>
    </lineage>
</organism>
<feature type="compositionally biased region" description="Acidic residues" evidence="2">
    <location>
        <begin position="274"/>
        <end position="285"/>
    </location>
</feature>
<dbReference type="Gene3D" id="2.20.230.10">
    <property type="entry name" value="Resuscitation-promoting factor rpfb"/>
    <property type="match status" value="1"/>
</dbReference>
<evidence type="ECO:0000313" key="4">
    <source>
        <dbReference type="EMBL" id="MCF4119939.1"/>
    </source>
</evidence>
<dbReference type="EMBL" id="JAKGSG010000011">
    <property type="protein sequence ID" value="MCF4119939.1"/>
    <property type="molecule type" value="Genomic_DNA"/>
</dbReference>
<dbReference type="Pfam" id="PF03990">
    <property type="entry name" value="DUF348"/>
    <property type="match status" value="1"/>
</dbReference>
<evidence type="ECO:0000259" key="3">
    <source>
        <dbReference type="PROSITE" id="PS51109"/>
    </source>
</evidence>
<dbReference type="Proteomes" id="UP001165405">
    <property type="component" value="Unassembled WGS sequence"/>
</dbReference>
<comment type="caution">
    <text evidence="4">The sequence shown here is derived from an EMBL/GenBank/DDBJ whole genome shotgun (WGS) entry which is preliminary data.</text>
</comment>
<feature type="compositionally biased region" description="Basic and acidic residues" evidence="2">
    <location>
        <begin position="286"/>
        <end position="309"/>
    </location>
</feature>
<name>A0AA41UAA3_9MICO</name>
<evidence type="ECO:0000313" key="5">
    <source>
        <dbReference type="Proteomes" id="UP001165405"/>
    </source>
</evidence>
<feature type="compositionally biased region" description="Low complexity" evidence="2">
    <location>
        <begin position="238"/>
        <end position="258"/>
    </location>
</feature>
<evidence type="ECO:0000256" key="1">
    <source>
        <dbReference type="ARBA" id="ARBA00022729"/>
    </source>
</evidence>
<dbReference type="Pfam" id="PF07501">
    <property type="entry name" value="G5"/>
    <property type="match status" value="1"/>
</dbReference>
<sequence length="348" mass="36791">MERLLAEEGVRLGAADVMTPASSAALRDGGLVVVRYAHELMVEIDGERSAVRLAALDADEALARLGHLADADALVRLLPNRDGQRAVLPLRLDAAGPVALVVDGTTRTVPDGGALLDAFLADAGVTLDDDDRVSVIREPAARPGAPTVRVVVQRVVTADVATVTAIPFETITQEDPGRYADLPPAEVQAGVVGEHTRVDAVTTVDGVEQWRALVSDGVTRQPVPQILAQGTQVRPVPRTAAERASATLAAATASQPAAEPQPAPAPEPIWSDPGWDDWDDWDGWYDWDRDWGDGSGWDGDHHDGDRYDGYDGGYDGQYDGQYDGRDGYGGWDGSSSPDCSGCAEPGLG</sequence>
<keyword evidence="1" id="KW-0732">Signal</keyword>
<proteinExistence type="predicted"/>
<protein>
    <submittedName>
        <fullName evidence="4">G5 domain-containing protein</fullName>
    </submittedName>
</protein>
<dbReference type="AlphaFoldDB" id="A0AA41UAA3"/>
<keyword evidence="5" id="KW-1185">Reference proteome</keyword>
<feature type="region of interest" description="Disordered" evidence="2">
    <location>
        <begin position="229"/>
        <end position="348"/>
    </location>
</feature>
<feature type="domain" description="G5" evidence="3">
    <location>
        <begin position="152"/>
        <end position="233"/>
    </location>
</feature>
<dbReference type="InterPro" id="IPR007137">
    <property type="entry name" value="DUF348"/>
</dbReference>
<dbReference type="InterPro" id="IPR011098">
    <property type="entry name" value="G5_dom"/>
</dbReference>
<reference evidence="4" key="1">
    <citation type="submission" date="2022-01" db="EMBL/GenBank/DDBJ databases">
        <title>Antribacter sp. nov., isolated from Guizhou of China.</title>
        <authorList>
            <person name="Chengliang C."/>
            <person name="Ya Z."/>
        </authorList>
    </citation>
    <scope>NUCLEOTIDE SEQUENCE</scope>
    <source>
        <strain evidence="4">KLBMP 9083</strain>
    </source>
</reference>
<gene>
    <name evidence="4" type="ORF">L1785_03005</name>
</gene>
<evidence type="ECO:0000256" key="2">
    <source>
        <dbReference type="SAM" id="MobiDB-lite"/>
    </source>
</evidence>